<evidence type="ECO:0000256" key="1">
    <source>
        <dbReference type="SAM" id="MobiDB-lite"/>
    </source>
</evidence>
<protein>
    <submittedName>
        <fullName evidence="2">Uncharacterized protein</fullName>
    </submittedName>
</protein>
<dbReference type="InParanoid" id="A0A7C8IGR9"/>
<dbReference type="AlphaFoldDB" id="A0A7C8IGR9"/>
<comment type="caution">
    <text evidence="2">The sequence shown here is derived from an EMBL/GenBank/DDBJ whole genome shotgun (WGS) entry which is preliminary data.</text>
</comment>
<dbReference type="EMBL" id="WUBL01000218">
    <property type="protein sequence ID" value="KAF2963286.1"/>
    <property type="molecule type" value="Genomic_DNA"/>
</dbReference>
<reference evidence="2 3" key="1">
    <citation type="submission" date="2019-12" db="EMBL/GenBank/DDBJ databases">
        <title>Draft genome sequence of the ascomycete Xylaria multiplex DSM 110363.</title>
        <authorList>
            <person name="Buettner E."/>
            <person name="Kellner H."/>
        </authorList>
    </citation>
    <scope>NUCLEOTIDE SEQUENCE [LARGE SCALE GENOMIC DNA]</scope>
    <source>
        <strain evidence="2 3">DSM 110363</strain>
    </source>
</reference>
<sequence>MDLNTGNYAWAEPMDLNNLEHPSLPAGNTPPPLPLGRQEAGVAGEVEDASYPAVFEPGVYQGTPALSEMDPSRLKFVNEPYDKTITYHGKTLNVVCIGVQPQPPSKTILIAPTMEAHLLSAYTGLPLSWDSGPLHVSVEAPYNMANPGEANPGKANPEEKRRRSWWGYHSEVNTVLVEDCLNWAKRHFIPVVLPLIAALLRTEPVVQQEQWQWLCNALTNASFLQYITGGTKSHGRRLALWAGRDGPSLWHMMEAMRTLELPESALGDVNYKEQLRQSNKGELLALSRPRRDHWGTTKKKHIIEPELREFALDHLQSVALAYSITQEEFLSLYTLPDPSGQPVFCPFSPVCRFLLREMGYRWEDLFIFAQGMLNMMRSRCNKYAEQYGLGEPCLGPVALFIVMMHDLGEKHTKANFTTRAPAADAIIIDSFGLPYVPFIGHPLRMALCKKGDHGVAMMSGLDRYPGQEGFDPVRDFDRASCTFAFESAFTNNVCRNYNARDLPDIRTRASLVPLEHPLWAIQDSCGQHVWGFEGKGASATRPHAPLSKIRLERGA</sequence>
<dbReference type="Proteomes" id="UP000481858">
    <property type="component" value="Unassembled WGS sequence"/>
</dbReference>
<proteinExistence type="predicted"/>
<evidence type="ECO:0000313" key="3">
    <source>
        <dbReference type="Proteomes" id="UP000481858"/>
    </source>
</evidence>
<name>A0A7C8IGR9_9PEZI</name>
<dbReference type="OrthoDB" id="5245608at2759"/>
<feature type="region of interest" description="Disordered" evidence="1">
    <location>
        <begin position="536"/>
        <end position="555"/>
    </location>
</feature>
<keyword evidence="3" id="KW-1185">Reference proteome</keyword>
<accession>A0A7C8IGR9</accession>
<evidence type="ECO:0000313" key="2">
    <source>
        <dbReference type="EMBL" id="KAF2963286.1"/>
    </source>
</evidence>
<organism evidence="2 3">
    <name type="scientific">Xylaria multiplex</name>
    <dbReference type="NCBI Taxonomy" id="323545"/>
    <lineage>
        <taxon>Eukaryota</taxon>
        <taxon>Fungi</taxon>
        <taxon>Dikarya</taxon>
        <taxon>Ascomycota</taxon>
        <taxon>Pezizomycotina</taxon>
        <taxon>Sordariomycetes</taxon>
        <taxon>Xylariomycetidae</taxon>
        <taxon>Xylariales</taxon>
        <taxon>Xylariaceae</taxon>
        <taxon>Xylaria</taxon>
    </lineage>
</organism>
<gene>
    <name evidence="2" type="ORF">GQX73_g10291</name>
</gene>